<proteinExistence type="predicted"/>
<protein>
    <recommendedName>
        <fullName evidence="5">VanZ-like domain-containing protein</fullName>
    </recommendedName>
</protein>
<evidence type="ECO:0000313" key="4">
    <source>
        <dbReference type="Proteomes" id="UP000279236"/>
    </source>
</evidence>
<sequence length="252" mass="27815">MPAYPRPHAVVQQLLERAEDAILQSYALRDAPLRIRPLMVFFTAAWLILLGVLGFAPLPTLPINDKALHFFGLGFATFLIYFILEVPEGPYTRVWYIRRAPLILALSLGFFVGGVISEITQSLLPWKTFQWGDILANLLGSSLFLYIGVLLRRRARRRSEIAELYQPLSAVQGASYRDAQGRTHAFAPAGAAAGAVGAIALPEGEDEGLMNAREDVWDDELDEGDLAAATANPFSLGDGDDEREERDARDMV</sequence>
<feature type="transmembrane region" description="Helical" evidence="2">
    <location>
        <begin position="38"/>
        <end position="61"/>
    </location>
</feature>
<feature type="transmembrane region" description="Helical" evidence="2">
    <location>
        <begin position="129"/>
        <end position="151"/>
    </location>
</feature>
<feature type="region of interest" description="Disordered" evidence="1">
    <location>
        <begin position="228"/>
        <end position="252"/>
    </location>
</feature>
<feature type="transmembrane region" description="Helical" evidence="2">
    <location>
        <begin position="96"/>
        <end position="117"/>
    </location>
</feature>
<organism evidence="3 4">
    <name type="scientific">Apiotrichum porosum</name>
    <dbReference type="NCBI Taxonomy" id="105984"/>
    <lineage>
        <taxon>Eukaryota</taxon>
        <taxon>Fungi</taxon>
        <taxon>Dikarya</taxon>
        <taxon>Basidiomycota</taxon>
        <taxon>Agaricomycotina</taxon>
        <taxon>Tremellomycetes</taxon>
        <taxon>Trichosporonales</taxon>
        <taxon>Trichosporonaceae</taxon>
        <taxon>Apiotrichum</taxon>
    </lineage>
</organism>
<dbReference type="GeneID" id="39589799"/>
<dbReference type="EMBL" id="RSCE01000020">
    <property type="protein sequence ID" value="RSH76855.1"/>
    <property type="molecule type" value="Genomic_DNA"/>
</dbReference>
<accession>A0A427XDC4</accession>
<comment type="caution">
    <text evidence="3">The sequence shown here is derived from an EMBL/GenBank/DDBJ whole genome shotgun (WGS) entry which is preliminary data.</text>
</comment>
<evidence type="ECO:0000256" key="2">
    <source>
        <dbReference type="SAM" id="Phobius"/>
    </source>
</evidence>
<evidence type="ECO:0000256" key="1">
    <source>
        <dbReference type="SAM" id="MobiDB-lite"/>
    </source>
</evidence>
<dbReference type="PANTHER" id="PTHR28008">
    <property type="entry name" value="DOMAIN PROTEIN, PUTATIVE (AFU_ORTHOLOGUE AFUA_3G10980)-RELATED"/>
    <property type="match status" value="1"/>
</dbReference>
<keyword evidence="2" id="KW-0472">Membrane</keyword>
<keyword evidence="2" id="KW-0812">Transmembrane</keyword>
<reference evidence="3 4" key="1">
    <citation type="submission" date="2018-11" db="EMBL/GenBank/DDBJ databases">
        <title>Genome sequence of Apiotrichum porosum DSM 27194.</title>
        <authorList>
            <person name="Aliyu H."/>
            <person name="Gorte O."/>
            <person name="Ochsenreither K."/>
        </authorList>
    </citation>
    <scope>NUCLEOTIDE SEQUENCE [LARGE SCALE GENOMIC DNA]</scope>
    <source>
        <strain evidence="3 4">DSM 27194</strain>
    </source>
</reference>
<feature type="transmembrane region" description="Helical" evidence="2">
    <location>
        <begin position="67"/>
        <end position="84"/>
    </location>
</feature>
<evidence type="ECO:0000313" key="3">
    <source>
        <dbReference type="EMBL" id="RSH76855.1"/>
    </source>
</evidence>
<dbReference type="Proteomes" id="UP000279236">
    <property type="component" value="Unassembled WGS sequence"/>
</dbReference>
<keyword evidence="4" id="KW-1185">Reference proteome</keyword>
<dbReference type="OrthoDB" id="63581at2759"/>
<gene>
    <name evidence="3" type="ORF">EHS24_005256</name>
</gene>
<keyword evidence="2" id="KW-1133">Transmembrane helix</keyword>
<dbReference type="PANTHER" id="PTHR28008:SF1">
    <property type="entry name" value="DOMAIN PROTEIN, PUTATIVE (AFU_ORTHOLOGUE AFUA_3G10980)-RELATED"/>
    <property type="match status" value="1"/>
</dbReference>
<evidence type="ECO:0008006" key="5">
    <source>
        <dbReference type="Google" id="ProtNLM"/>
    </source>
</evidence>
<name>A0A427XDC4_9TREE</name>
<dbReference type="RefSeq" id="XP_028472002.1">
    <property type="nucleotide sequence ID" value="XM_028620786.1"/>
</dbReference>
<dbReference type="AlphaFoldDB" id="A0A427XDC4"/>